<dbReference type="PROSITE" id="PS01124">
    <property type="entry name" value="HTH_ARAC_FAMILY_2"/>
    <property type="match status" value="1"/>
</dbReference>
<dbReference type="GO" id="GO:0043565">
    <property type="term" value="F:sequence-specific DNA binding"/>
    <property type="evidence" value="ECO:0007669"/>
    <property type="project" value="InterPro"/>
</dbReference>
<keyword evidence="1" id="KW-0805">Transcription regulation</keyword>
<dbReference type="InterPro" id="IPR018060">
    <property type="entry name" value="HTH_AraC"/>
</dbReference>
<evidence type="ECO:0000256" key="2">
    <source>
        <dbReference type="ARBA" id="ARBA00023125"/>
    </source>
</evidence>
<name>A0A926XUT8_9BACT</name>
<dbReference type="Gene3D" id="1.10.10.60">
    <property type="entry name" value="Homeodomain-like"/>
    <property type="match status" value="2"/>
</dbReference>
<sequence length="330" mass="37953">MQIISRNYGHYFNEYSRSYPTEFHEAAGYSETHVQLADEVSQGELGEFCFQGVRIHYGQFQTLKADTICSTEDFSSVEMMFLLQGHISHESSLRTRFASQQHNLSYRPYGDVRSLFETGDYQYVGVQLTETFFSQFADDTAPLLNQLMNHMARRETVTLSDRNLPITPALQKQLIDVMQTNRPQPLKRLYLEMTVLDLLRQQLEQAEISQSSKITTLKTSDVEKIIAVKNRLDSRPFDTYSLLQLSRYVGLNDYKLKKGFRELLGTTVFGYLSSIRMDYAHQLLRSTNQTIGEIALTLGYSESHHFSTAFQRKFGYLPSQLRSGTTSSDL</sequence>
<dbReference type="Proteomes" id="UP000598820">
    <property type="component" value="Unassembled WGS sequence"/>
</dbReference>
<dbReference type="PANTHER" id="PTHR47893:SF1">
    <property type="entry name" value="REGULATORY PROTEIN PCHR"/>
    <property type="match status" value="1"/>
</dbReference>
<evidence type="ECO:0000256" key="3">
    <source>
        <dbReference type="ARBA" id="ARBA00023163"/>
    </source>
</evidence>
<dbReference type="RefSeq" id="WP_190886388.1">
    <property type="nucleotide sequence ID" value="NZ_JACWZY010000005.1"/>
</dbReference>
<dbReference type="PRINTS" id="PR00032">
    <property type="entry name" value="HTHARAC"/>
</dbReference>
<keyword evidence="3" id="KW-0804">Transcription</keyword>
<protein>
    <submittedName>
        <fullName evidence="5">Helix-turn-helix transcriptional regulator</fullName>
    </submittedName>
</protein>
<gene>
    <name evidence="5" type="ORF">IC229_07755</name>
</gene>
<dbReference type="Pfam" id="PF12833">
    <property type="entry name" value="HTH_18"/>
    <property type="match status" value="1"/>
</dbReference>
<feature type="domain" description="HTH araC/xylS-type" evidence="4">
    <location>
        <begin position="223"/>
        <end position="324"/>
    </location>
</feature>
<evidence type="ECO:0000256" key="1">
    <source>
        <dbReference type="ARBA" id="ARBA00023015"/>
    </source>
</evidence>
<dbReference type="EMBL" id="JACWZY010000005">
    <property type="protein sequence ID" value="MBD2700524.1"/>
    <property type="molecule type" value="Genomic_DNA"/>
</dbReference>
<dbReference type="InterPro" id="IPR009057">
    <property type="entry name" value="Homeodomain-like_sf"/>
</dbReference>
<evidence type="ECO:0000259" key="4">
    <source>
        <dbReference type="PROSITE" id="PS01124"/>
    </source>
</evidence>
<comment type="caution">
    <text evidence="5">The sequence shown here is derived from an EMBL/GenBank/DDBJ whole genome shotgun (WGS) entry which is preliminary data.</text>
</comment>
<proteinExistence type="predicted"/>
<dbReference type="InterPro" id="IPR053142">
    <property type="entry name" value="PchR_regulatory_protein"/>
</dbReference>
<keyword evidence="2" id="KW-0238">DNA-binding</keyword>
<dbReference type="InterPro" id="IPR020449">
    <property type="entry name" value="Tscrpt_reg_AraC-type_HTH"/>
</dbReference>
<keyword evidence="6" id="KW-1185">Reference proteome</keyword>
<dbReference type="InterPro" id="IPR018062">
    <property type="entry name" value="HTH_AraC-typ_CS"/>
</dbReference>
<evidence type="ECO:0000313" key="5">
    <source>
        <dbReference type="EMBL" id="MBD2700524.1"/>
    </source>
</evidence>
<dbReference type="SUPFAM" id="SSF46689">
    <property type="entry name" value="Homeodomain-like"/>
    <property type="match status" value="1"/>
</dbReference>
<dbReference type="PROSITE" id="PS00041">
    <property type="entry name" value="HTH_ARAC_FAMILY_1"/>
    <property type="match status" value="1"/>
</dbReference>
<dbReference type="AlphaFoldDB" id="A0A926XUT8"/>
<organism evidence="5 6">
    <name type="scientific">Spirosoma profusum</name>
    <dbReference type="NCBI Taxonomy" id="2771354"/>
    <lineage>
        <taxon>Bacteria</taxon>
        <taxon>Pseudomonadati</taxon>
        <taxon>Bacteroidota</taxon>
        <taxon>Cytophagia</taxon>
        <taxon>Cytophagales</taxon>
        <taxon>Cytophagaceae</taxon>
        <taxon>Spirosoma</taxon>
    </lineage>
</organism>
<reference evidence="5" key="1">
    <citation type="submission" date="2020-09" db="EMBL/GenBank/DDBJ databases">
        <authorList>
            <person name="Kim M.K."/>
        </authorList>
    </citation>
    <scope>NUCLEOTIDE SEQUENCE</scope>
    <source>
        <strain evidence="5">BT702</strain>
    </source>
</reference>
<dbReference type="PANTHER" id="PTHR47893">
    <property type="entry name" value="REGULATORY PROTEIN PCHR"/>
    <property type="match status" value="1"/>
</dbReference>
<dbReference type="GO" id="GO:0003700">
    <property type="term" value="F:DNA-binding transcription factor activity"/>
    <property type="evidence" value="ECO:0007669"/>
    <property type="project" value="InterPro"/>
</dbReference>
<dbReference type="SMART" id="SM00342">
    <property type="entry name" value="HTH_ARAC"/>
    <property type="match status" value="1"/>
</dbReference>
<evidence type="ECO:0000313" key="6">
    <source>
        <dbReference type="Proteomes" id="UP000598820"/>
    </source>
</evidence>
<accession>A0A926XUT8</accession>